<sequence>FALPTKTRIDIGLLSNQVAQTPISFNEIQAQSYRESNMAAEAPATPSAVQSSSVASPSAATGLAAFGSEASFSFTASAGGSGSGAPAPSANQTLRSSETAPSSMRHAAGGFSKRSMGNLRGANDPRGQYLRKASNVTNLVTHPTPDLPGGNVFGSPPAPMPRSLSQPDSPSVHQPGFGASANSIGPISAPMQYFRPFARLVTDEVEKVRQEVREREKLERELRDREQAMERQKQERTKMLKRQLKEQQQRRAKNEPLLKMSNLMSKVGITVRDSSVDGNAAHKAAMRHTAVAGSAPLAGTDSGNRDSQMSTSSSMRPRGPALPSAKPANVINLINSTITVEEGYTKRDFVFRIVTEEGGQYLLQAPDMEQMEDWINGMRDAATEAAARRLTL</sequence>
<comment type="caution">
    <text evidence="1">The sequence shown here is derived from an EMBL/GenBank/DDBJ whole genome shotgun (WGS) entry which is preliminary data.</text>
</comment>
<dbReference type="EMBL" id="JANBPW010005452">
    <property type="protein sequence ID" value="KAJ1932595.1"/>
    <property type="molecule type" value="Genomic_DNA"/>
</dbReference>
<reference evidence="1" key="1">
    <citation type="submission" date="2022-07" db="EMBL/GenBank/DDBJ databases">
        <title>Phylogenomic reconstructions and comparative analyses of Kickxellomycotina fungi.</title>
        <authorList>
            <person name="Reynolds N.K."/>
            <person name="Stajich J.E."/>
            <person name="Barry K."/>
            <person name="Grigoriev I.V."/>
            <person name="Crous P."/>
            <person name="Smith M.E."/>
        </authorList>
    </citation>
    <scope>NUCLEOTIDE SEQUENCE</scope>
    <source>
        <strain evidence="1">NRRL 5244</strain>
    </source>
</reference>
<name>A0ACC1J0A1_9FUNG</name>
<proteinExistence type="predicted"/>
<protein>
    <submittedName>
        <fullName evidence="1">Uncharacterized protein</fullName>
    </submittedName>
</protein>
<organism evidence="1 2">
    <name type="scientific">Linderina macrospora</name>
    <dbReference type="NCBI Taxonomy" id="4868"/>
    <lineage>
        <taxon>Eukaryota</taxon>
        <taxon>Fungi</taxon>
        <taxon>Fungi incertae sedis</taxon>
        <taxon>Zoopagomycota</taxon>
        <taxon>Kickxellomycotina</taxon>
        <taxon>Kickxellomycetes</taxon>
        <taxon>Kickxellales</taxon>
        <taxon>Kickxellaceae</taxon>
        <taxon>Linderina</taxon>
    </lineage>
</organism>
<keyword evidence="2" id="KW-1185">Reference proteome</keyword>
<feature type="non-terminal residue" evidence="1">
    <location>
        <position position="392"/>
    </location>
</feature>
<gene>
    <name evidence="1" type="ORF">FBU59_006315</name>
</gene>
<evidence type="ECO:0000313" key="2">
    <source>
        <dbReference type="Proteomes" id="UP001150603"/>
    </source>
</evidence>
<dbReference type="Proteomes" id="UP001150603">
    <property type="component" value="Unassembled WGS sequence"/>
</dbReference>
<feature type="non-terminal residue" evidence="1">
    <location>
        <position position="1"/>
    </location>
</feature>
<evidence type="ECO:0000313" key="1">
    <source>
        <dbReference type="EMBL" id="KAJ1932595.1"/>
    </source>
</evidence>
<accession>A0ACC1J0A1</accession>